<dbReference type="InterPro" id="IPR012349">
    <property type="entry name" value="Split_barrel_FMN-bd"/>
</dbReference>
<name>A0A382U5H4_9ZZZZ</name>
<dbReference type="EMBL" id="UINC01141636">
    <property type="protein sequence ID" value="SVD29493.1"/>
    <property type="molecule type" value="Genomic_DNA"/>
</dbReference>
<reference evidence="3" key="1">
    <citation type="submission" date="2018-05" db="EMBL/GenBank/DDBJ databases">
        <authorList>
            <person name="Lanie J.A."/>
            <person name="Ng W.-L."/>
            <person name="Kazmierczak K.M."/>
            <person name="Andrzejewski T.M."/>
            <person name="Davidsen T.M."/>
            <person name="Wayne K.J."/>
            <person name="Tettelin H."/>
            <person name="Glass J.I."/>
            <person name="Rusch D."/>
            <person name="Podicherti R."/>
            <person name="Tsui H.-C.T."/>
            <person name="Winkler M.E."/>
        </authorList>
    </citation>
    <scope>NUCLEOTIDE SEQUENCE</scope>
</reference>
<dbReference type="PANTHER" id="PTHR35176:SF6">
    <property type="entry name" value="HEME OXYGENASE HI_0854-RELATED"/>
    <property type="match status" value="1"/>
</dbReference>
<evidence type="ECO:0000256" key="1">
    <source>
        <dbReference type="ARBA" id="ARBA00023002"/>
    </source>
</evidence>
<dbReference type="InterPro" id="IPR011576">
    <property type="entry name" value="Pyridox_Oxase_N"/>
</dbReference>
<feature type="domain" description="Pyridoxamine 5'-phosphate oxidase N-terminal" evidence="2">
    <location>
        <begin position="8"/>
        <end position="114"/>
    </location>
</feature>
<evidence type="ECO:0000313" key="3">
    <source>
        <dbReference type="EMBL" id="SVD29493.1"/>
    </source>
</evidence>
<dbReference type="InterPro" id="IPR052019">
    <property type="entry name" value="F420H2_bilvrd_red/Heme_oxyg"/>
</dbReference>
<dbReference type="GO" id="GO:0016627">
    <property type="term" value="F:oxidoreductase activity, acting on the CH-CH group of donors"/>
    <property type="evidence" value="ECO:0007669"/>
    <property type="project" value="TreeGrafter"/>
</dbReference>
<proteinExistence type="predicted"/>
<organism evidence="3">
    <name type="scientific">marine metagenome</name>
    <dbReference type="NCBI Taxonomy" id="408172"/>
    <lineage>
        <taxon>unclassified sequences</taxon>
        <taxon>metagenomes</taxon>
        <taxon>ecological metagenomes</taxon>
    </lineage>
</organism>
<gene>
    <name evidence="3" type="ORF">METZ01_LOCUS382347</name>
</gene>
<dbReference type="Gene3D" id="2.30.110.10">
    <property type="entry name" value="Electron Transport, Fmn-binding Protein, Chain A"/>
    <property type="match status" value="1"/>
</dbReference>
<sequence length="144" mass="16572">MVRMEASQLDGFLSKPYLCAFATVGKGGNPHITTIWYLFQDGHFFHIIYKDSVKYRNLQRGSNIAVCIHDSTEEGTLSAYGKPTTFVTPEDNRYDELHWVLSRRYFKSDEETSKYMKDIEDLDLVGVLWKPDKFVGFSTTDPNA</sequence>
<dbReference type="GO" id="GO:0005829">
    <property type="term" value="C:cytosol"/>
    <property type="evidence" value="ECO:0007669"/>
    <property type="project" value="TreeGrafter"/>
</dbReference>
<evidence type="ECO:0000259" key="2">
    <source>
        <dbReference type="Pfam" id="PF01243"/>
    </source>
</evidence>
<keyword evidence="1" id="KW-0560">Oxidoreductase</keyword>
<dbReference type="AlphaFoldDB" id="A0A382U5H4"/>
<dbReference type="PANTHER" id="PTHR35176">
    <property type="entry name" value="HEME OXYGENASE HI_0854-RELATED"/>
    <property type="match status" value="1"/>
</dbReference>
<dbReference type="Pfam" id="PF01243">
    <property type="entry name" value="PNPOx_N"/>
    <property type="match status" value="1"/>
</dbReference>
<dbReference type="SUPFAM" id="SSF50475">
    <property type="entry name" value="FMN-binding split barrel"/>
    <property type="match status" value="1"/>
</dbReference>
<dbReference type="GO" id="GO:0070967">
    <property type="term" value="F:coenzyme F420 binding"/>
    <property type="evidence" value="ECO:0007669"/>
    <property type="project" value="TreeGrafter"/>
</dbReference>
<accession>A0A382U5H4</accession>
<protein>
    <recommendedName>
        <fullName evidence="2">Pyridoxamine 5'-phosphate oxidase N-terminal domain-containing protein</fullName>
    </recommendedName>
</protein>